<proteinExistence type="predicted"/>
<feature type="region of interest" description="Disordered" evidence="1">
    <location>
        <begin position="1"/>
        <end position="61"/>
    </location>
</feature>
<sequence>MTKDLETRPMSEKDADAQDQTEKFTDHENVGDAKHAETSDDITEGMPKKDRETLKKTTQTD</sequence>
<gene>
    <name evidence="2" type="ORF">GGQ68_004558</name>
</gene>
<feature type="compositionally biased region" description="Basic and acidic residues" evidence="1">
    <location>
        <begin position="1"/>
        <end position="38"/>
    </location>
</feature>
<name>A0A7W6GUV0_9RHOB</name>
<dbReference type="RefSeq" id="WP_183969852.1">
    <property type="nucleotide sequence ID" value="NZ_BAABBZ010000016.1"/>
</dbReference>
<reference evidence="2 3" key="1">
    <citation type="submission" date="2020-08" db="EMBL/GenBank/DDBJ databases">
        <title>Genomic Encyclopedia of Type Strains, Phase IV (KMG-IV): sequencing the most valuable type-strain genomes for metagenomic binning, comparative biology and taxonomic classification.</title>
        <authorList>
            <person name="Goeker M."/>
        </authorList>
    </citation>
    <scope>NUCLEOTIDE SEQUENCE [LARGE SCALE GENOMIC DNA]</scope>
    <source>
        <strain evidence="2 3">DSM 102235</strain>
    </source>
</reference>
<organism evidence="2 3">
    <name type="scientific">Sagittula marina</name>
    <dbReference type="NCBI Taxonomy" id="943940"/>
    <lineage>
        <taxon>Bacteria</taxon>
        <taxon>Pseudomonadati</taxon>
        <taxon>Pseudomonadota</taxon>
        <taxon>Alphaproteobacteria</taxon>
        <taxon>Rhodobacterales</taxon>
        <taxon>Roseobacteraceae</taxon>
        <taxon>Sagittula</taxon>
    </lineage>
</organism>
<feature type="compositionally biased region" description="Basic and acidic residues" evidence="1">
    <location>
        <begin position="46"/>
        <end position="55"/>
    </location>
</feature>
<comment type="caution">
    <text evidence="2">The sequence shown here is derived from an EMBL/GenBank/DDBJ whole genome shotgun (WGS) entry which is preliminary data.</text>
</comment>
<protein>
    <submittedName>
        <fullName evidence="2">Uncharacterized protein</fullName>
    </submittedName>
</protein>
<evidence type="ECO:0000313" key="2">
    <source>
        <dbReference type="EMBL" id="MBB3988202.1"/>
    </source>
</evidence>
<evidence type="ECO:0000313" key="3">
    <source>
        <dbReference type="Proteomes" id="UP000541426"/>
    </source>
</evidence>
<dbReference type="EMBL" id="JACIEJ010000017">
    <property type="protein sequence ID" value="MBB3988202.1"/>
    <property type="molecule type" value="Genomic_DNA"/>
</dbReference>
<evidence type="ECO:0000256" key="1">
    <source>
        <dbReference type="SAM" id="MobiDB-lite"/>
    </source>
</evidence>
<keyword evidence="3" id="KW-1185">Reference proteome</keyword>
<dbReference type="Proteomes" id="UP000541426">
    <property type="component" value="Unassembled WGS sequence"/>
</dbReference>
<dbReference type="AlphaFoldDB" id="A0A7W6GUV0"/>
<accession>A0A7W6GUV0</accession>